<keyword evidence="4" id="KW-1185">Reference proteome</keyword>
<keyword evidence="2" id="KW-0732">Signal</keyword>
<dbReference type="Proteomes" id="UP000202440">
    <property type="component" value="Chromosome"/>
</dbReference>
<accession>A0A222FJY5</accession>
<dbReference type="RefSeq" id="WP_094060272.1">
    <property type="nucleotide sequence ID" value="NZ_CP022530.1"/>
</dbReference>
<dbReference type="OrthoDB" id="7346546at2"/>
<sequence>MKTPMSPWAMIVLLATGPAAAHDKHHDHHDKHQSHGAHEHGKATLNLVVDQDTLLAELHTPAANIVGFEHAPANQQQQQAVKEALAKLSKLDTLLKTPHGCTLHSADVSAPGMGVDNDHSHNHGHDHGHSHEETHSKDQHAEFHVEYVVSCSNLSRIDIALMQHFPAIETVNTQWLTSEHQGHQKLTPAKTQVRFGSAE</sequence>
<feature type="region of interest" description="Disordered" evidence="1">
    <location>
        <begin position="107"/>
        <end position="139"/>
    </location>
</feature>
<feature type="region of interest" description="Disordered" evidence="1">
    <location>
        <begin position="179"/>
        <end position="199"/>
    </location>
</feature>
<feature type="signal peptide" evidence="2">
    <location>
        <begin position="1"/>
        <end position="21"/>
    </location>
</feature>
<evidence type="ECO:0000256" key="2">
    <source>
        <dbReference type="SAM" id="SignalP"/>
    </source>
</evidence>
<proteinExistence type="predicted"/>
<evidence type="ECO:0008006" key="5">
    <source>
        <dbReference type="Google" id="ProtNLM"/>
    </source>
</evidence>
<feature type="chain" id="PRO_5012872155" description="Zinc-binding protein" evidence="2">
    <location>
        <begin position="22"/>
        <end position="199"/>
    </location>
</feature>
<dbReference type="Pfam" id="PF10986">
    <property type="entry name" value="ZrgA"/>
    <property type="match status" value="1"/>
</dbReference>
<evidence type="ECO:0000256" key="1">
    <source>
        <dbReference type="SAM" id="MobiDB-lite"/>
    </source>
</evidence>
<reference evidence="3 4" key="1">
    <citation type="submission" date="2017-07" db="EMBL/GenBank/DDBJ databases">
        <title>Annotated genome sequence of Bacterioplanes sanyensis isolated from Red Sea.</title>
        <authorList>
            <person name="Rehman Z.U."/>
        </authorList>
    </citation>
    <scope>NUCLEOTIDE SEQUENCE [LARGE SCALE GENOMIC DNA]</scope>
    <source>
        <strain evidence="3 4">NV9</strain>
    </source>
</reference>
<dbReference type="AlphaFoldDB" id="A0A222FJY5"/>
<protein>
    <recommendedName>
        <fullName evidence="5">Zinc-binding protein</fullName>
    </recommendedName>
</protein>
<feature type="region of interest" description="Disordered" evidence="1">
    <location>
        <begin position="19"/>
        <end position="40"/>
    </location>
</feature>
<dbReference type="KEGG" id="bsan:CHH28_10545"/>
<organism evidence="3 4">
    <name type="scientific">Bacterioplanes sanyensis</name>
    <dbReference type="NCBI Taxonomy" id="1249553"/>
    <lineage>
        <taxon>Bacteria</taxon>
        <taxon>Pseudomonadati</taxon>
        <taxon>Pseudomonadota</taxon>
        <taxon>Gammaproteobacteria</taxon>
        <taxon>Oceanospirillales</taxon>
        <taxon>Oceanospirillaceae</taxon>
        <taxon>Bacterioplanes</taxon>
    </lineage>
</organism>
<dbReference type="InterPro" id="IPR021253">
    <property type="entry name" value="ZrgA-like"/>
</dbReference>
<feature type="compositionally biased region" description="Basic and acidic residues" evidence="1">
    <location>
        <begin position="116"/>
        <end position="139"/>
    </location>
</feature>
<name>A0A222FJY5_9GAMM</name>
<evidence type="ECO:0000313" key="4">
    <source>
        <dbReference type="Proteomes" id="UP000202440"/>
    </source>
</evidence>
<dbReference type="EMBL" id="CP022530">
    <property type="protein sequence ID" value="ASP39090.1"/>
    <property type="molecule type" value="Genomic_DNA"/>
</dbReference>
<evidence type="ECO:0000313" key="3">
    <source>
        <dbReference type="EMBL" id="ASP39090.1"/>
    </source>
</evidence>
<feature type="compositionally biased region" description="Basic residues" evidence="1">
    <location>
        <begin position="23"/>
        <end position="35"/>
    </location>
</feature>
<gene>
    <name evidence="3" type="ORF">CHH28_10545</name>
</gene>